<dbReference type="Proteomes" id="UP000703269">
    <property type="component" value="Unassembled WGS sequence"/>
</dbReference>
<accession>A0A9P3FYA5</accession>
<dbReference type="EMBL" id="BPQB01000002">
    <property type="protein sequence ID" value="GJE85443.1"/>
    <property type="molecule type" value="Genomic_DNA"/>
</dbReference>
<evidence type="ECO:0000313" key="2">
    <source>
        <dbReference type="Proteomes" id="UP000703269"/>
    </source>
</evidence>
<dbReference type="AlphaFoldDB" id="A0A9P3FYA5"/>
<evidence type="ECO:0000313" key="1">
    <source>
        <dbReference type="EMBL" id="GJE85443.1"/>
    </source>
</evidence>
<keyword evidence="2" id="KW-1185">Reference proteome</keyword>
<sequence>MARARHTTPALARPYALWAAAVLGTVLAALLAAGHVLATLKHATQLTELLRAPAPLLGRAHYTWGNDIPMQLTIHDYDDPTTTSFIEGLLNDTSAAAAPAGTTPTHDLHCPDVLHAGYVTLADDPEHAACVRQHLLASAHYAEAALARAHGGGGAAEGPGTGLCTDDGCAPAVLQAAAYA</sequence>
<name>A0A9P3FYA5_9APHY</name>
<protein>
    <submittedName>
        <fullName evidence="1">Uncharacterized protein</fullName>
    </submittedName>
</protein>
<gene>
    <name evidence="1" type="ORF">PsYK624_015220</name>
</gene>
<proteinExistence type="predicted"/>
<reference evidence="1 2" key="1">
    <citation type="submission" date="2021-08" db="EMBL/GenBank/DDBJ databases">
        <title>Draft Genome Sequence of Phanerochaete sordida strain YK-624.</title>
        <authorList>
            <person name="Mori T."/>
            <person name="Dohra H."/>
            <person name="Suzuki T."/>
            <person name="Kawagishi H."/>
            <person name="Hirai H."/>
        </authorList>
    </citation>
    <scope>NUCLEOTIDE SEQUENCE [LARGE SCALE GENOMIC DNA]</scope>
    <source>
        <strain evidence="1 2">YK-624</strain>
    </source>
</reference>
<comment type="caution">
    <text evidence="1">The sequence shown here is derived from an EMBL/GenBank/DDBJ whole genome shotgun (WGS) entry which is preliminary data.</text>
</comment>
<organism evidence="1 2">
    <name type="scientific">Phanerochaete sordida</name>
    <dbReference type="NCBI Taxonomy" id="48140"/>
    <lineage>
        <taxon>Eukaryota</taxon>
        <taxon>Fungi</taxon>
        <taxon>Dikarya</taxon>
        <taxon>Basidiomycota</taxon>
        <taxon>Agaricomycotina</taxon>
        <taxon>Agaricomycetes</taxon>
        <taxon>Polyporales</taxon>
        <taxon>Phanerochaetaceae</taxon>
        <taxon>Phanerochaete</taxon>
    </lineage>
</organism>